<dbReference type="PANTHER" id="PTHR12526:SF630">
    <property type="entry name" value="GLYCOSYLTRANSFERASE"/>
    <property type="match status" value="1"/>
</dbReference>
<comment type="caution">
    <text evidence="5">The sequence shown here is derived from an EMBL/GenBank/DDBJ whole genome shotgun (WGS) entry which is preliminary data.</text>
</comment>
<dbReference type="CDD" id="cd03801">
    <property type="entry name" value="GT4_PimA-like"/>
    <property type="match status" value="1"/>
</dbReference>
<dbReference type="GO" id="GO:0016757">
    <property type="term" value="F:glycosyltransferase activity"/>
    <property type="evidence" value="ECO:0007669"/>
    <property type="project" value="UniProtKB-KW"/>
</dbReference>
<evidence type="ECO:0000313" key="6">
    <source>
        <dbReference type="Proteomes" id="UP000647172"/>
    </source>
</evidence>
<feature type="domain" description="Glycosyltransferase subfamily 4-like N-terminal" evidence="4">
    <location>
        <begin position="77"/>
        <end position="204"/>
    </location>
</feature>
<evidence type="ECO:0000256" key="1">
    <source>
        <dbReference type="ARBA" id="ARBA00022676"/>
    </source>
</evidence>
<dbReference type="Pfam" id="PF13439">
    <property type="entry name" value="Glyco_transf_4"/>
    <property type="match status" value="1"/>
</dbReference>
<dbReference type="SUPFAM" id="SSF53756">
    <property type="entry name" value="UDP-Glycosyltransferase/glycogen phosphorylase"/>
    <property type="match status" value="1"/>
</dbReference>
<dbReference type="InterPro" id="IPR001296">
    <property type="entry name" value="Glyco_trans_1"/>
</dbReference>
<dbReference type="EMBL" id="BOMQ01000045">
    <property type="protein sequence ID" value="GIE50149.1"/>
    <property type="molecule type" value="Genomic_DNA"/>
</dbReference>
<dbReference type="Gene3D" id="3.40.50.2000">
    <property type="entry name" value="Glycogen Phosphorylase B"/>
    <property type="match status" value="2"/>
</dbReference>
<evidence type="ECO:0000259" key="4">
    <source>
        <dbReference type="Pfam" id="PF13439"/>
    </source>
</evidence>
<proteinExistence type="predicted"/>
<keyword evidence="2" id="KW-0808">Transferase</keyword>
<keyword evidence="1" id="KW-0328">Glycosyltransferase</keyword>
<sequence length="398" mass="42791">MSGPVAVVTPWYPSTQLPFRGAFVQAMTEATAPGTESFTVYHCDSWVARLSPEQDARIAEAFRALMPSATAPSRTVGGADLVTVPVPMPRALPFAEQARRAAESLKVALGGQPIAADVVHAHVGLLGGLPALRNMRPGSRLFVTEHATFLDRMLAEPDGHAGYAEVLGACEAFFVVGDELREQLATAFPEHAGKLRPIANPIDFATPRAEPVKSLHRWLFVGGLIERKGVSWLLEAFAVCRRQEPDLTLTLVGEGELRGRLGERAAELGVADAVTFAGALSPVEALALMREHDVLVHPSRYETFGVVVIEAAAAGMPVIVTRCGGPEQTLAGIETDAGQLIAIEDDSAAIVAGYEQLRDRFPGGMDLERARRTLADRYGYQAVAHQHHDAWFSPQSRP</sequence>
<reference evidence="5" key="1">
    <citation type="submission" date="2021-01" db="EMBL/GenBank/DDBJ databases">
        <title>Whole genome shotgun sequence of Actinoplanes nipponensis NBRC 14063.</title>
        <authorList>
            <person name="Komaki H."/>
            <person name="Tamura T."/>
        </authorList>
    </citation>
    <scope>NUCLEOTIDE SEQUENCE</scope>
    <source>
        <strain evidence="5">NBRC 14063</strain>
    </source>
</reference>
<dbReference type="PANTHER" id="PTHR12526">
    <property type="entry name" value="GLYCOSYLTRANSFERASE"/>
    <property type="match status" value="1"/>
</dbReference>
<evidence type="ECO:0000259" key="3">
    <source>
        <dbReference type="Pfam" id="PF00534"/>
    </source>
</evidence>
<name>A0A919MHX8_9ACTN</name>
<dbReference type="RefSeq" id="WP_239130214.1">
    <property type="nucleotide sequence ID" value="NZ_BAAAYJ010000007.1"/>
</dbReference>
<keyword evidence="6" id="KW-1185">Reference proteome</keyword>
<evidence type="ECO:0000313" key="5">
    <source>
        <dbReference type="EMBL" id="GIE50149.1"/>
    </source>
</evidence>
<protein>
    <recommendedName>
        <fullName evidence="7">Glycogen(Starch) synthase</fullName>
    </recommendedName>
</protein>
<dbReference type="AlphaFoldDB" id="A0A919MHX8"/>
<evidence type="ECO:0008006" key="7">
    <source>
        <dbReference type="Google" id="ProtNLM"/>
    </source>
</evidence>
<dbReference type="Pfam" id="PF00534">
    <property type="entry name" value="Glycos_transf_1"/>
    <property type="match status" value="1"/>
</dbReference>
<feature type="domain" description="Glycosyl transferase family 1" evidence="3">
    <location>
        <begin position="219"/>
        <end position="352"/>
    </location>
</feature>
<evidence type="ECO:0000256" key="2">
    <source>
        <dbReference type="ARBA" id="ARBA00022679"/>
    </source>
</evidence>
<dbReference type="Proteomes" id="UP000647172">
    <property type="component" value="Unassembled WGS sequence"/>
</dbReference>
<dbReference type="InterPro" id="IPR028098">
    <property type="entry name" value="Glyco_trans_4-like_N"/>
</dbReference>
<organism evidence="5 6">
    <name type="scientific">Actinoplanes nipponensis</name>
    <dbReference type="NCBI Taxonomy" id="135950"/>
    <lineage>
        <taxon>Bacteria</taxon>
        <taxon>Bacillati</taxon>
        <taxon>Actinomycetota</taxon>
        <taxon>Actinomycetes</taxon>
        <taxon>Micromonosporales</taxon>
        <taxon>Micromonosporaceae</taxon>
        <taxon>Actinoplanes</taxon>
    </lineage>
</organism>
<gene>
    <name evidence="5" type="ORF">Ani05nite_36830</name>
</gene>
<accession>A0A919MHX8</accession>